<dbReference type="RefSeq" id="WP_208429630.1">
    <property type="nucleotide sequence ID" value="NZ_JAEPRJ010000001.1"/>
</dbReference>
<keyword evidence="1" id="KW-0472">Membrane</keyword>
<organism evidence="2 3">
    <name type="scientific">Catonella massiliensis</name>
    <dbReference type="NCBI Taxonomy" id="2799636"/>
    <lineage>
        <taxon>Bacteria</taxon>
        <taxon>Bacillati</taxon>
        <taxon>Bacillota</taxon>
        <taxon>Clostridia</taxon>
        <taxon>Lachnospirales</taxon>
        <taxon>Lachnospiraceae</taxon>
        <taxon>Catonella</taxon>
    </lineage>
</organism>
<keyword evidence="1" id="KW-1133">Transmembrane helix</keyword>
<dbReference type="Proteomes" id="UP000604730">
    <property type="component" value="Unassembled WGS sequence"/>
</dbReference>
<evidence type="ECO:0000313" key="2">
    <source>
        <dbReference type="EMBL" id="MBK5898197.1"/>
    </source>
</evidence>
<feature type="transmembrane region" description="Helical" evidence="1">
    <location>
        <begin position="74"/>
        <end position="91"/>
    </location>
</feature>
<feature type="transmembrane region" description="Helical" evidence="1">
    <location>
        <begin position="39"/>
        <end position="62"/>
    </location>
</feature>
<protein>
    <submittedName>
        <fullName evidence="2">Uncharacterized protein</fullName>
    </submittedName>
</protein>
<proteinExistence type="predicted"/>
<dbReference type="EMBL" id="JAEPRJ010000001">
    <property type="protein sequence ID" value="MBK5898197.1"/>
    <property type="molecule type" value="Genomic_DNA"/>
</dbReference>
<feature type="transmembrane region" description="Helical" evidence="1">
    <location>
        <begin position="10"/>
        <end position="27"/>
    </location>
</feature>
<keyword evidence="1" id="KW-0812">Transmembrane</keyword>
<gene>
    <name evidence="2" type="ORF">JJN12_10480</name>
</gene>
<evidence type="ECO:0000256" key="1">
    <source>
        <dbReference type="SAM" id="Phobius"/>
    </source>
</evidence>
<name>A0ABS1J216_9FIRM</name>
<evidence type="ECO:0000313" key="3">
    <source>
        <dbReference type="Proteomes" id="UP000604730"/>
    </source>
</evidence>
<keyword evidence="3" id="KW-1185">Reference proteome</keyword>
<accession>A0ABS1J216</accession>
<reference evidence="2 3" key="1">
    <citation type="submission" date="2021-01" db="EMBL/GenBank/DDBJ databases">
        <title>Isolation and description of Catonella massiliensis sp. nov., a novel Catonella species, isolated from a stable periodontitis subject.</title>
        <authorList>
            <person name="Antezack A."/>
            <person name="Boxberger M."/>
            <person name="La Scola B."/>
            <person name="Monnet-Corti V."/>
        </authorList>
    </citation>
    <scope>NUCLEOTIDE SEQUENCE [LARGE SCALE GENOMIC DNA]</scope>
    <source>
        <strain evidence="2 3">Marseille-Q4567</strain>
    </source>
</reference>
<comment type="caution">
    <text evidence="2">The sequence shown here is derived from an EMBL/GenBank/DDBJ whole genome shotgun (WGS) entry which is preliminary data.</text>
</comment>
<sequence>MSNQSWFEKIVYMVIGMAFFVSYYFLMTEFFKVNPFTGGYILLSIYFGLAIIAFPISGKILSDKIDIIGINSKIILPVAYVFAPIIFAFSLKNK</sequence>